<comment type="cofactor">
    <cofactor evidence="1">
        <name>Mg(2+)</name>
        <dbReference type="ChEBI" id="CHEBI:18420"/>
    </cofactor>
</comment>
<evidence type="ECO:0000256" key="13">
    <source>
        <dbReference type="ARBA" id="ARBA00022813"/>
    </source>
</evidence>
<sequence length="324" mass="36269">RIHDSLTTKPGLALPPGERITHKTLADIQNLLQQFEQHSNLSIGDFQMLLGRDGQLYVIDPLNAYSPSSETLQPFSQQTRQDNIKDLKEWREASLNTLKAFDQTQGMHAILVDKTMLESDPAFEKSLLNKAKKQQDLVVMSYDSDGTTQVLYAPKSDYEINSIEVMVDKNNHFMSEERMSDLIKDTPQVSDDMIFRHTLKKDFSNYRSNIIVQNGNSDIAIKAAQDLANKHPDNSIIVRFDADGNLITLTDGIYTPKGNVRLSFVDHGADLSKEGAQSLADKVKILQQTYGNDSTDIGRIALVGCNTDGIDQNLTQDFAKAIYN</sequence>
<keyword evidence="12" id="KW-0788">Thiol protease</keyword>
<feature type="domain" description="Peptidase C80" evidence="21">
    <location>
        <begin position="197"/>
        <end position="324"/>
    </location>
</feature>
<feature type="non-terminal residue" evidence="22">
    <location>
        <position position="1"/>
    </location>
</feature>
<evidence type="ECO:0000256" key="8">
    <source>
        <dbReference type="ARBA" id="ARBA00022679"/>
    </source>
</evidence>
<dbReference type="PROSITE" id="PS51771">
    <property type="entry name" value="CGT_MARTX_CPD"/>
    <property type="match status" value="1"/>
</dbReference>
<keyword evidence="9" id="KW-0479">Metal-binding</keyword>
<gene>
    <name evidence="22" type="ORF">AZO1586I_1901</name>
</gene>
<keyword evidence="6" id="KW-0800">Toxin</keyword>
<evidence type="ECO:0000259" key="21">
    <source>
        <dbReference type="PROSITE" id="PS51771"/>
    </source>
</evidence>
<evidence type="ECO:0000256" key="19">
    <source>
        <dbReference type="ARBA" id="ARBA00023200"/>
    </source>
</evidence>
<evidence type="ECO:0000313" key="23">
    <source>
        <dbReference type="Proteomes" id="UP000626656"/>
    </source>
</evidence>
<keyword evidence="15" id="KW-1043">Host membrane</keyword>
<evidence type="ECO:0000256" key="16">
    <source>
        <dbReference type="ARBA" id="ARBA00023026"/>
    </source>
</evidence>
<evidence type="ECO:0000256" key="1">
    <source>
        <dbReference type="ARBA" id="ARBA00001946"/>
    </source>
</evidence>
<evidence type="ECO:0000256" key="12">
    <source>
        <dbReference type="ARBA" id="ARBA00022807"/>
    </source>
</evidence>
<keyword evidence="8" id="KW-0808">Transferase</keyword>
<keyword evidence="10" id="KW-0677">Repeat</keyword>
<evidence type="ECO:0000256" key="14">
    <source>
        <dbReference type="ARBA" id="ARBA00022842"/>
    </source>
</evidence>
<accession>A0ABN7GCT8</accession>
<dbReference type="RefSeq" id="WP_202784563.1">
    <property type="nucleotide sequence ID" value="NZ_CAHJWF010000430.1"/>
</dbReference>
<evidence type="ECO:0000256" key="2">
    <source>
        <dbReference type="ARBA" id="ARBA00004165"/>
    </source>
</evidence>
<evidence type="ECO:0000256" key="11">
    <source>
        <dbReference type="ARBA" id="ARBA00022801"/>
    </source>
</evidence>
<keyword evidence="13" id="KW-0068">Autocatalytic cleavage</keyword>
<keyword evidence="7" id="KW-0645">Protease</keyword>
<evidence type="ECO:0000256" key="15">
    <source>
        <dbReference type="ARBA" id="ARBA00022870"/>
    </source>
</evidence>
<keyword evidence="16" id="KW-0843">Virulence</keyword>
<dbReference type="InterPro" id="IPR038383">
    <property type="entry name" value="CPD_dom_sf"/>
</dbReference>
<evidence type="ECO:0000256" key="20">
    <source>
        <dbReference type="ARBA" id="ARBA00023586"/>
    </source>
</evidence>
<keyword evidence="5" id="KW-0964">Secreted</keyword>
<comment type="caution">
    <text evidence="22">The sequence shown here is derived from an EMBL/GenBank/DDBJ whole genome shotgun (WGS) entry which is preliminary data.</text>
</comment>
<keyword evidence="19" id="KW-1035">Host cytoplasm</keyword>
<dbReference type="Gene3D" id="3.40.50.11050">
    <property type="match status" value="1"/>
</dbReference>
<dbReference type="EMBL" id="CAHJWF010000430">
    <property type="protein sequence ID" value="CAB5507543.1"/>
    <property type="molecule type" value="Genomic_DNA"/>
</dbReference>
<evidence type="ECO:0000256" key="4">
    <source>
        <dbReference type="ARBA" id="ARBA00022511"/>
    </source>
</evidence>
<feature type="non-terminal residue" evidence="22">
    <location>
        <position position="324"/>
    </location>
</feature>
<evidence type="ECO:0000256" key="18">
    <source>
        <dbReference type="ARBA" id="ARBA00023136"/>
    </source>
</evidence>
<comment type="subcellular location">
    <subcellularLocation>
        <location evidence="2">Host cell membrane</location>
    </subcellularLocation>
    <subcellularLocation>
        <location evidence="20">Host cytoplasm</location>
        <location evidence="20">Host cytosol</location>
    </subcellularLocation>
    <subcellularLocation>
        <location evidence="3">Secreted</location>
    </subcellularLocation>
</comment>
<keyword evidence="18" id="KW-0472">Membrane</keyword>
<dbReference type="Pfam" id="PF11713">
    <property type="entry name" value="Peptidase_C80"/>
    <property type="match status" value="1"/>
</dbReference>
<evidence type="ECO:0000256" key="10">
    <source>
        <dbReference type="ARBA" id="ARBA00022737"/>
    </source>
</evidence>
<evidence type="ECO:0000313" key="22">
    <source>
        <dbReference type="EMBL" id="CAB5507543.1"/>
    </source>
</evidence>
<keyword evidence="11" id="KW-0378">Hydrolase</keyword>
<evidence type="ECO:0000256" key="3">
    <source>
        <dbReference type="ARBA" id="ARBA00004613"/>
    </source>
</evidence>
<organism evidence="22 23">
    <name type="scientific">Bathymodiolus thermophilus thioautotrophic gill symbiont</name>
    <dbReference type="NCBI Taxonomy" id="2360"/>
    <lineage>
        <taxon>Bacteria</taxon>
        <taxon>Pseudomonadati</taxon>
        <taxon>Pseudomonadota</taxon>
        <taxon>Gammaproteobacteria</taxon>
        <taxon>sulfur-oxidizing symbionts</taxon>
    </lineage>
</organism>
<proteinExistence type="predicted"/>
<keyword evidence="17" id="KW-0446">Lipid-binding</keyword>
<evidence type="ECO:0000256" key="6">
    <source>
        <dbReference type="ARBA" id="ARBA00022656"/>
    </source>
</evidence>
<keyword evidence="4" id="KW-1032">Host cell membrane</keyword>
<evidence type="ECO:0000256" key="5">
    <source>
        <dbReference type="ARBA" id="ARBA00022525"/>
    </source>
</evidence>
<evidence type="ECO:0000256" key="7">
    <source>
        <dbReference type="ARBA" id="ARBA00022670"/>
    </source>
</evidence>
<dbReference type="Proteomes" id="UP000626656">
    <property type="component" value="Unassembled WGS sequence"/>
</dbReference>
<keyword evidence="14" id="KW-0460">Magnesium</keyword>
<dbReference type="CDD" id="cd20500">
    <property type="entry name" value="Peptidase_C80"/>
    <property type="match status" value="1"/>
</dbReference>
<evidence type="ECO:0000256" key="17">
    <source>
        <dbReference type="ARBA" id="ARBA00023121"/>
    </source>
</evidence>
<name>A0ABN7GCT8_9GAMM</name>
<evidence type="ECO:0000256" key="9">
    <source>
        <dbReference type="ARBA" id="ARBA00022723"/>
    </source>
</evidence>
<dbReference type="InterPro" id="IPR020974">
    <property type="entry name" value="CPD_dom"/>
</dbReference>
<keyword evidence="23" id="KW-1185">Reference proteome</keyword>
<protein>
    <recommendedName>
        <fullName evidence="21">Peptidase C80 domain-containing protein</fullName>
    </recommendedName>
</protein>
<reference evidence="22 23" key="1">
    <citation type="submission" date="2020-05" db="EMBL/GenBank/DDBJ databases">
        <authorList>
            <person name="Petersen J."/>
            <person name="Sayavedra L."/>
        </authorList>
    </citation>
    <scope>NUCLEOTIDE SEQUENCE [LARGE SCALE GENOMIC DNA]</scope>
    <source>
        <strain evidence="22">B azoricus SOX ET2 1586I</strain>
    </source>
</reference>